<evidence type="ECO:0000313" key="3">
    <source>
        <dbReference type="Proteomes" id="UP001042704"/>
    </source>
</evidence>
<dbReference type="AlphaFoldDB" id="A0A8A3S1T1"/>
<reference evidence="2" key="2">
    <citation type="submission" date="2019-02" db="EMBL/GenBank/DDBJ databases">
        <authorList>
            <person name="Chen S.-C."/>
            <person name="Chien H.-H."/>
            <person name="Lai M.-C."/>
        </authorList>
    </citation>
    <scope>NUCLEOTIDE SEQUENCE</scope>
    <source>
        <strain evidence="2">N2F9704</strain>
    </source>
</reference>
<dbReference type="GeneID" id="76422993"/>
<proteinExistence type="predicted"/>
<feature type="compositionally biased region" description="Basic residues" evidence="1">
    <location>
        <begin position="1"/>
        <end position="12"/>
    </location>
</feature>
<evidence type="ECO:0000256" key="1">
    <source>
        <dbReference type="SAM" id="MobiDB-lite"/>
    </source>
</evidence>
<reference evidence="2" key="1">
    <citation type="journal article" date="2001" name="Int. J. Syst. Evol. Microbiol.">
        <title>Methanofollis aquaemaris sp. nov., a methanogen isolated from an aquaculture fish pond.</title>
        <authorList>
            <person name="Lai M.C."/>
            <person name="Chen S.C."/>
        </authorList>
    </citation>
    <scope>NUCLEOTIDE SEQUENCE</scope>
    <source>
        <strain evidence="2">N2F9704</strain>
    </source>
</reference>
<dbReference type="RefSeq" id="WP_265581590.1">
    <property type="nucleotide sequence ID" value="NZ_CP036172.1"/>
</dbReference>
<dbReference type="KEGG" id="maqe:RJ40_01515"/>
<organism evidence="2 3">
    <name type="scientific">Methanofollis aquaemaris</name>
    <dbReference type="NCBI Taxonomy" id="126734"/>
    <lineage>
        <taxon>Archaea</taxon>
        <taxon>Methanobacteriati</taxon>
        <taxon>Methanobacteriota</taxon>
        <taxon>Stenosarchaea group</taxon>
        <taxon>Methanomicrobia</taxon>
        <taxon>Methanomicrobiales</taxon>
        <taxon>Methanomicrobiaceae</taxon>
        <taxon>Methanofollis</taxon>
    </lineage>
</organism>
<dbReference type="EMBL" id="CP036172">
    <property type="protein sequence ID" value="QSZ66268.1"/>
    <property type="molecule type" value="Genomic_DNA"/>
</dbReference>
<sequence length="104" mass="11768">MSSKKNVNKKPGSHGNHRDCVVRSGDEVRRALVWAVKETEMPENCMWESQDVTALYSYISFSHSTHHYENGDYRDIDITQYVPGGVLRMQDARLPVIAEGGADQ</sequence>
<gene>
    <name evidence="2" type="ORF">RJ40_01515</name>
</gene>
<evidence type="ECO:0000313" key="2">
    <source>
        <dbReference type="EMBL" id="QSZ66268.1"/>
    </source>
</evidence>
<accession>A0A8A3S1T1</accession>
<protein>
    <submittedName>
        <fullName evidence="2">Uncharacterized protein</fullName>
    </submittedName>
</protein>
<dbReference type="Proteomes" id="UP001042704">
    <property type="component" value="Chromosome"/>
</dbReference>
<feature type="region of interest" description="Disordered" evidence="1">
    <location>
        <begin position="1"/>
        <end position="21"/>
    </location>
</feature>
<name>A0A8A3S1T1_9EURY</name>
<keyword evidence="3" id="KW-1185">Reference proteome</keyword>